<gene>
    <name evidence="1" type="ORF">HA332_04620</name>
</gene>
<dbReference type="RefSeq" id="WP_010979497.1">
    <property type="nucleotide sequence ID" value="NZ_BAABQO010000003.1"/>
</dbReference>
<sequence>MPIGSIAVFDEGVFNGFIEYDALVEGVKLTSREREMEYTFDIERKAEKVYVILNIERKKFLEPKWRLWLNEFSLTKEFRPNIEVDSGNTIISSIIYDITPIVKQGKNVFSIVYKGLDSITVDSVGHIIFYPVREFETRYQLYAGSLLLKPKESVEFTCYGECYIIAKNPSKDTKVNIGTSEVTGDNEVADIKIEKEGNVSIIFSAPENFKNYGRVYSFYSLKYKVPTIDIKAEAIVRDGYIEIKLVNNSEIDLDKVLANLFLNSISINFKSFNNINKGQIIEYKIPLNNSKGNLNLRVVGIKAGYRKIFDINVLNR</sequence>
<reference evidence="1" key="1">
    <citation type="journal article" date="2020" name="bioRxiv">
        <title>A rank-normalized archaeal taxonomy based on genome phylogeny resolves widespread incomplete and uneven classifications.</title>
        <authorList>
            <person name="Rinke C."/>
            <person name="Chuvochina M."/>
            <person name="Mussig A.J."/>
            <person name="Chaumeil P.-A."/>
            <person name="Waite D.W."/>
            <person name="Whitman W.B."/>
            <person name="Parks D.H."/>
            <person name="Hugenholtz P."/>
        </authorList>
    </citation>
    <scope>NUCLEOTIDE SEQUENCE</scope>
    <source>
        <strain evidence="1">UBA8838</strain>
    </source>
</reference>
<protein>
    <submittedName>
        <fullName evidence="1">Uncharacterized protein</fullName>
    </submittedName>
</protein>
<dbReference type="AlphaFoldDB" id="A0A832T852"/>
<accession>A0A832T852</accession>
<comment type="caution">
    <text evidence="1">The sequence shown here is derived from an EMBL/GenBank/DDBJ whole genome shotgun (WGS) entry which is preliminary data.</text>
</comment>
<evidence type="ECO:0000313" key="2">
    <source>
        <dbReference type="Proteomes" id="UP000646844"/>
    </source>
</evidence>
<organism evidence="1 2">
    <name type="scientific">Sulfurisphaera tokodaii</name>
    <dbReference type="NCBI Taxonomy" id="111955"/>
    <lineage>
        <taxon>Archaea</taxon>
        <taxon>Thermoproteota</taxon>
        <taxon>Thermoprotei</taxon>
        <taxon>Sulfolobales</taxon>
        <taxon>Sulfolobaceae</taxon>
        <taxon>Sulfurisphaera</taxon>
    </lineage>
</organism>
<evidence type="ECO:0000313" key="1">
    <source>
        <dbReference type="EMBL" id="HII73665.1"/>
    </source>
</evidence>
<proteinExistence type="predicted"/>
<dbReference type="OMA" id="WRLWLNN"/>
<name>A0A832T852_9CREN</name>
<dbReference type="Proteomes" id="UP000646844">
    <property type="component" value="Unassembled WGS sequence"/>
</dbReference>
<dbReference type="GeneID" id="1459483"/>
<dbReference type="EMBL" id="DUJO01000019">
    <property type="protein sequence ID" value="HII73665.1"/>
    <property type="molecule type" value="Genomic_DNA"/>
</dbReference>